<evidence type="ECO:0000256" key="4">
    <source>
        <dbReference type="ARBA" id="ARBA00023004"/>
    </source>
</evidence>
<dbReference type="GO" id="GO:0051537">
    <property type="term" value="F:2 iron, 2 sulfur cluster binding"/>
    <property type="evidence" value="ECO:0007669"/>
    <property type="project" value="UniProtKB-KW"/>
</dbReference>
<comment type="cofactor">
    <cofactor evidence="6">
        <name>[2Fe-2S] cluster</name>
        <dbReference type="ChEBI" id="CHEBI:190135"/>
    </cofactor>
</comment>
<feature type="domain" description="2Fe-2S ferredoxin-type" evidence="7">
    <location>
        <begin position="3"/>
        <end position="105"/>
    </location>
</feature>
<dbReference type="PANTHER" id="PTHR23426:SF65">
    <property type="entry name" value="FERREDOXIN-2, MITOCHONDRIAL"/>
    <property type="match status" value="1"/>
</dbReference>
<proteinExistence type="inferred from homology"/>
<dbReference type="AlphaFoldDB" id="A0A101KP87"/>
<comment type="caution">
    <text evidence="8">The sequence shown here is derived from an EMBL/GenBank/DDBJ whole genome shotgun (WGS) entry which is preliminary data.</text>
</comment>
<dbReference type="InterPro" id="IPR001055">
    <property type="entry name" value="Adrenodoxin-like"/>
</dbReference>
<accession>A0A101KP87</accession>
<dbReference type="SUPFAM" id="SSF54292">
    <property type="entry name" value="2Fe-2S ferredoxin-like"/>
    <property type="match status" value="1"/>
</dbReference>
<dbReference type="InterPro" id="IPR001041">
    <property type="entry name" value="2Fe-2S_ferredoxin-type"/>
</dbReference>
<dbReference type="InterPro" id="IPR036010">
    <property type="entry name" value="2Fe-2S_ferredoxin-like_sf"/>
</dbReference>
<name>A0A101KP87_RHILI</name>
<keyword evidence="5" id="KW-0411">Iron-sulfur</keyword>
<protein>
    <submittedName>
        <fullName evidence="8">2Fe-2S ferredoxin</fullName>
    </submittedName>
</protein>
<evidence type="ECO:0000256" key="1">
    <source>
        <dbReference type="ARBA" id="ARBA00010914"/>
    </source>
</evidence>
<evidence type="ECO:0000259" key="7">
    <source>
        <dbReference type="PROSITE" id="PS51085"/>
    </source>
</evidence>
<keyword evidence="2" id="KW-0001">2Fe-2S</keyword>
<dbReference type="GO" id="GO:0140647">
    <property type="term" value="P:P450-containing electron transport chain"/>
    <property type="evidence" value="ECO:0007669"/>
    <property type="project" value="InterPro"/>
</dbReference>
<gene>
    <name evidence="8" type="ORF">AU467_30485</name>
</gene>
<keyword evidence="4" id="KW-0408">Iron</keyword>
<evidence type="ECO:0000313" key="8">
    <source>
        <dbReference type="EMBL" id="KUM24390.1"/>
    </source>
</evidence>
<dbReference type="Pfam" id="PF00111">
    <property type="entry name" value="Fer2"/>
    <property type="match status" value="1"/>
</dbReference>
<dbReference type="Proteomes" id="UP000053176">
    <property type="component" value="Unassembled WGS sequence"/>
</dbReference>
<dbReference type="InterPro" id="IPR012675">
    <property type="entry name" value="Beta-grasp_dom_sf"/>
</dbReference>
<dbReference type="GO" id="GO:0009055">
    <property type="term" value="F:electron transfer activity"/>
    <property type="evidence" value="ECO:0007669"/>
    <property type="project" value="TreeGrafter"/>
</dbReference>
<dbReference type="GO" id="GO:0046872">
    <property type="term" value="F:metal ion binding"/>
    <property type="evidence" value="ECO:0007669"/>
    <property type="project" value="UniProtKB-KW"/>
</dbReference>
<evidence type="ECO:0000256" key="3">
    <source>
        <dbReference type="ARBA" id="ARBA00022723"/>
    </source>
</evidence>
<comment type="similarity">
    <text evidence="1">Belongs to the adrenodoxin/putidaredoxin family.</text>
</comment>
<organism evidence="8 9">
    <name type="scientific">Rhizobium loti</name>
    <name type="common">Mesorhizobium loti</name>
    <dbReference type="NCBI Taxonomy" id="381"/>
    <lineage>
        <taxon>Bacteria</taxon>
        <taxon>Pseudomonadati</taxon>
        <taxon>Pseudomonadota</taxon>
        <taxon>Alphaproteobacteria</taxon>
        <taxon>Hyphomicrobiales</taxon>
        <taxon>Phyllobacteriaceae</taxon>
        <taxon>Mesorhizobium</taxon>
    </lineage>
</organism>
<dbReference type="PROSITE" id="PS51085">
    <property type="entry name" value="2FE2S_FER_2"/>
    <property type="match status" value="1"/>
</dbReference>
<keyword evidence="3" id="KW-0479">Metal-binding</keyword>
<evidence type="ECO:0000256" key="6">
    <source>
        <dbReference type="ARBA" id="ARBA00034078"/>
    </source>
</evidence>
<evidence type="ECO:0000313" key="9">
    <source>
        <dbReference type="Proteomes" id="UP000053176"/>
    </source>
</evidence>
<dbReference type="OrthoDB" id="9799640at2"/>
<dbReference type="PRINTS" id="PR00355">
    <property type="entry name" value="ADRENODOXIN"/>
</dbReference>
<evidence type="ECO:0000256" key="5">
    <source>
        <dbReference type="ARBA" id="ARBA00023014"/>
    </source>
</evidence>
<dbReference type="Gene3D" id="3.10.20.30">
    <property type="match status" value="1"/>
</dbReference>
<reference evidence="8 9" key="1">
    <citation type="submission" date="2015-12" db="EMBL/GenBank/DDBJ databases">
        <title>Draft genome sequence of Mesorhizobium sp. UFLA 01-765, a multitolerant efficient symbiont and plant-growth promoting strain isolated from Zn-mining soil using Leucaena leucocephala as a trap plant.</title>
        <authorList>
            <person name="Rangel W.M."/>
            <person name="Thijs S."/>
            <person name="Longatti S.M."/>
            <person name="Moreira F.M."/>
            <person name="Weyens N."/>
            <person name="Vangronsveld J."/>
            <person name="Van Hamme J.D."/>
            <person name="Bottos E.M."/>
            <person name="Rineau F."/>
        </authorList>
    </citation>
    <scope>NUCLEOTIDE SEQUENCE [LARGE SCALE GENOMIC DNA]</scope>
    <source>
        <strain evidence="8 9">UFLA 01-765</strain>
    </source>
</reference>
<evidence type="ECO:0000256" key="2">
    <source>
        <dbReference type="ARBA" id="ARBA00022714"/>
    </source>
</evidence>
<dbReference type="CDD" id="cd00207">
    <property type="entry name" value="fer2"/>
    <property type="match status" value="1"/>
</dbReference>
<sequence length="106" mass="11434">MTQIIMITVGGARFEIEAENGSSLMEVAVRNAVPGIVAECGGVCACATCHVYVDDSFAARIEPPKEMEAGMLEFAYDLQANSRLSCQIRISDNLEGLIVRVPQRQG</sequence>
<dbReference type="EMBL" id="LPWA01000137">
    <property type="protein sequence ID" value="KUM24390.1"/>
    <property type="molecule type" value="Genomic_DNA"/>
</dbReference>
<dbReference type="PANTHER" id="PTHR23426">
    <property type="entry name" value="FERREDOXIN/ADRENODOXIN"/>
    <property type="match status" value="1"/>
</dbReference>